<evidence type="ECO:0000313" key="9">
    <source>
        <dbReference type="Proteomes" id="UP000005709"/>
    </source>
</evidence>
<dbReference type="InterPro" id="IPR027277">
    <property type="entry name" value="NadC/ModD"/>
</dbReference>
<gene>
    <name evidence="8" type="primary">nadC</name>
    <name evidence="8" type="ORF">CAMGR0001_2560</name>
</gene>
<keyword evidence="3 5" id="KW-0328">Glycosyltransferase</keyword>
<dbReference type="RefSeq" id="WP_005869577.1">
    <property type="nucleotide sequence ID" value="NZ_ACYG01000009.1"/>
</dbReference>
<comment type="similarity">
    <text evidence="1 5">Belongs to the NadC/ModD family.</text>
</comment>
<dbReference type="InterPro" id="IPR037128">
    <property type="entry name" value="Quinolinate_PRibosylTase_N_sf"/>
</dbReference>
<dbReference type="OrthoDB" id="9782546at2"/>
<name>C8PES1_9BACT</name>
<dbReference type="Gene3D" id="3.20.20.70">
    <property type="entry name" value="Aldolase class I"/>
    <property type="match status" value="1"/>
</dbReference>
<comment type="caution">
    <text evidence="8">The sequence shown here is derived from an EMBL/GenBank/DDBJ whole genome shotgun (WGS) entry which is preliminary data.</text>
</comment>
<dbReference type="GO" id="GO:0034213">
    <property type="term" value="P:quinolinate catabolic process"/>
    <property type="evidence" value="ECO:0007669"/>
    <property type="project" value="TreeGrafter"/>
</dbReference>
<dbReference type="NCBIfam" id="TIGR01334">
    <property type="entry name" value="modD"/>
    <property type="match status" value="1"/>
</dbReference>
<feature type="domain" description="Quinolinate phosphoribosyl transferase C-terminal" evidence="6">
    <location>
        <begin position="108"/>
        <end position="270"/>
    </location>
</feature>
<reference evidence="8 9" key="1">
    <citation type="submission" date="2009-07" db="EMBL/GenBank/DDBJ databases">
        <authorList>
            <person name="Madupu R."/>
            <person name="Sebastian Y."/>
            <person name="Durkin A.S."/>
            <person name="Torralba M."/>
            <person name="Methe B."/>
            <person name="Sutton G.G."/>
            <person name="Strausberg R.L."/>
            <person name="Nelson K.E."/>
        </authorList>
    </citation>
    <scope>NUCLEOTIDE SEQUENCE [LARGE SCALE GENOMIC DNA]</scope>
    <source>
        <strain evidence="8 9">RM3268</strain>
    </source>
</reference>
<dbReference type="PANTHER" id="PTHR32179">
    <property type="entry name" value="NICOTINATE-NUCLEOTIDE PYROPHOSPHORYLASE [CARBOXYLATING]"/>
    <property type="match status" value="1"/>
</dbReference>
<feature type="domain" description="Quinolinate phosphoribosyl transferase N-terminal" evidence="7">
    <location>
        <begin position="20"/>
        <end position="106"/>
    </location>
</feature>
<evidence type="ECO:0000256" key="4">
    <source>
        <dbReference type="ARBA" id="ARBA00022679"/>
    </source>
</evidence>
<dbReference type="SUPFAM" id="SSF51690">
    <property type="entry name" value="Nicotinate/Quinolinate PRTase C-terminal domain-like"/>
    <property type="match status" value="1"/>
</dbReference>
<dbReference type="Gene3D" id="3.90.1170.20">
    <property type="entry name" value="Quinolinate phosphoribosyl transferase, N-terminal domain"/>
    <property type="match status" value="1"/>
</dbReference>
<evidence type="ECO:0000313" key="8">
    <source>
        <dbReference type="EMBL" id="EEV18549.1"/>
    </source>
</evidence>
<dbReference type="PIRSF" id="PIRSF006250">
    <property type="entry name" value="NadC_ModD"/>
    <property type="match status" value="1"/>
</dbReference>
<organism evidence="8 9">
    <name type="scientific">Campylobacter gracilis RM3268</name>
    <dbReference type="NCBI Taxonomy" id="553220"/>
    <lineage>
        <taxon>Bacteria</taxon>
        <taxon>Pseudomonadati</taxon>
        <taxon>Campylobacterota</taxon>
        <taxon>Epsilonproteobacteria</taxon>
        <taxon>Campylobacterales</taxon>
        <taxon>Campylobacteraceae</taxon>
        <taxon>Campylobacter</taxon>
    </lineage>
</organism>
<dbReference type="FunFam" id="3.20.20.70:FF:000030">
    <property type="entry name" value="Nicotinate-nucleotide pyrophosphorylase, carboxylating"/>
    <property type="match status" value="1"/>
</dbReference>
<dbReference type="GO" id="GO:0009435">
    <property type="term" value="P:NAD+ biosynthetic process"/>
    <property type="evidence" value="ECO:0007669"/>
    <property type="project" value="InterPro"/>
</dbReference>
<dbReference type="InterPro" id="IPR036068">
    <property type="entry name" value="Nicotinate_pribotase-like_C"/>
</dbReference>
<protein>
    <recommendedName>
        <fullName evidence="2">Putative pyrophosphorylase ModD</fullName>
    </recommendedName>
</protein>
<dbReference type="Pfam" id="PF01729">
    <property type="entry name" value="QRPTase_C"/>
    <property type="match status" value="1"/>
</dbReference>
<keyword evidence="4 5" id="KW-0808">Transferase</keyword>
<evidence type="ECO:0000259" key="7">
    <source>
        <dbReference type="Pfam" id="PF02749"/>
    </source>
</evidence>
<dbReference type="AlphaFoldDB" id="C8PES1"/>
<dbReference type="STRING" id="824.CGRAC_0415"/>
<dbReference type="InterPro" id="IPR006242">
    <property type="entry name" value="ModD"/>
</dbReference>
<evidence type="ECO:0000256" key="1">
    <source>
        <dbReference type="ARBA" id="ARBA00009400"/>
    </source>
</evidence>
<keyword evidence="9" id="KW-1185">Reference proteome</keyword>
<dbReference type="GO" id="GO:0005737">
    <property type="term" value="C:cytoplasm"/>
    <property type="evidence" value="ECO:0007669"/>
    <property type="project" value="TreeGrafter"/>
</dbReference>
<dbReference type="Proteomes" id="UP000005709">
    <property type="component" value="Unassembled WGS sequence"/>
</dbReference>
<dbReference type="SUPFAM" id="SSF54675">
    <property type="entry name" value="Nicotinate/Quinolinate PRTase N-terminal domain-like"/>
    <property type="match status" value="1"/>
</dbReference>
<dbReference type="InterPro" id="IPR013785">
    <property type="entry name" value="Aldolase_TIM"/>
</dbReference>
<evidence type="ECO:0000256" key="3">
    <source>
        <dbReference type="ARBA" id="ARBA00022676"/>
    </source>
</evidence>
<dbReference type="EMBL" id="ACYG01000009">
    <property type="protein sequence ID" value="EEV18549.1"/>
    <property type="molecule type" value="Genomic_DNA"/>
</dbReference>
<dbReference type="InterPro" id="IPR002638">
    <property type="entry name" value="Quinolinate_PRibosylTrfase_C"/>
</dbReference>
<evidence type="ECO:0000256" key="2">
    <source>
        <dbReference type="ARBA" id="ARBA00019205"/>
    </source>
</evidence>
<dbReference type="eggNOG" id="COG0157">
    <property type="taxonomic scope" value="Bacteria"/>
</dbReference>
<dbReference type="PANTHER" id="PTHR32179:SF4">
    <property type="entry name" value="PYROPHOSPHORYLASE MODD-RELATED"/>
    <property type="match status" value="1"/>
</dbReference>
<dbReference type="GO" id="GO:0004514">
    <property type="term" value="F:nicotinate-nucleotide diphosphorylase (carboxylating) activity"/>
    <property type="evidence" value="ECO:0007669"/>
    <property type="project" value="InterPro"/>
</dbReference>
<evidence type="ECO:0000256" key="5">
    <source>
        <dbReference type="PIRNR" id="PIRNR006250"/>
    </source>
</evidence>
<dbReference type="Pfam" id="PF02749">
    <property type="entry name" value="QRPTase_N"/>
    <property type="match status" value="1"/>
</dbReference>
<evidence type="ECO:0000259" key="6">
    <source>
        <dbReference type="Pfam" id="PF01729"/>
    </source>
</evidence>
<accession>C8PES1</accession>
<sequence length="283" mass="30938">MFISQSKIDDLIASDGAFLDLTTELLQDFVDLNAPARLSIVTRQDLIFSGGQIAREVAACLGCETQRLAREGSAFSAGDEIFSARGSFESLHKAWKIVQIMFEYSCKISTYAHEMVALMREANPRCVLGATRKSFPFAKELCVNALIAGGGSMHRLGLHDSILFFSNHIRAFASFSEFCAQIAKFKERAPERKIMIEVASEREFSELLGYAPDAIICDKMSLSELRACVLKRDETAPQIKICAAGGINKNNCAEFAATGADVLVSSAVWNQGVCDLSGKIELI</sequence>
<dbReference type="InterPro" id="IPR022412">
    <property type="entry name" value="Quinolinate_PRibosylTrfase_N"/>
</dbReference>
<proteinExistence type="inferred from homology"/>